<evidence type="ECO:0000313" key="1">
    <source>
        <dbReference type="EMBL" id="GIY89378.1"/>
    </source>
</evidence>
<dbReference type="EMBL" id="BPLR01017200">
    <property type="protein sequence ID" value="GIY89378.1"/>
    <property type="molecule type" value="Genomic_DNA"/>
</dbReference>
<gene>
    <name evidence="1" type="ORF">CEXT_1691</name>
</gene>
<reference evidence="1 2" key="1">
    <citation type="submission" date="2021-06" db="EMBL/GenBank/DDBJ databases">
        <title>Caerostris extrusa draft genome.</title>
        <authorList>
            <person name="Kono N."/>
            <person name="Arakawa K."/>
        </authorList>
    </citation>
    <scope>NUCLEOTIDE SEQUENCE [LARGE SCALE GENOMIC DNA]</scope>
</reference>
<organism evidence="1 2">
    <name type="scientific">Caerostris extrusa</name>
    <name type="common">Bark spider</name>
    <name type="synonym">Caerostris bankana</name>
    <dbReference type="NCBI Taxonomy" id="172846"/>
    <lineage>
        <taxon>Eukaryota</taxon>
        <taxon>Metazoa</taxon>
        <taxon>Ecdysozoa</taxon>
        <taxon>Arthropoda</taxon>
        <taxon>Chelicerata</taxon>
        <taxon>Arachnida</taxon>
        <taxon>Araneae</taxon>
        <taxon>Araneomorphae</taxon>
        <taxon>Entelegynae</taxon>
        <taxon>Araneoidea</taxon>
        <taxon>Araneidae</taxon>
        <taxon>Caerostris</taxon>
    </lineage>
</organism>
<protein>
    <submittedName>
        <fullName evidence="1">Uncharacterized protein</fullName>
    </submittedName>
</protein>
<comment type="caution">
    <text evidence="1">The sequence shown here is derived from an EMBL/GenBank/DDBJ whole genome shotgun (WGS) entry which is preliminary data.</text>
</comment>
<name>A0AAV4X460_CAEEX</name>
<dbReference type="Proteomes" id="UP001054945">
    <property type="component" value="Unassembled WGS sequence"/>
</dbReference>
<dbReference type="AlphaFoldDB" id="A0AAV4X460"/>
<keyword evidence="2" id="KW-1185">Reference proteome</keyword>
<accession>A0AAV4X460</accession>
<sequence length="89" mass="10042">MSENIKIIVTLTIKQCEHNNDYGTSTVGKGASLTKYKKLLTPTSIPQFLSYFRGNSDFRGNFSLKFLSFFPKNFPPAIKGNSSAQRRVF</sequence>
<evidence type="ECO:0000313" key="2">
    <source>
        <dbReference type="Proteomes" id="UP001054945"/>
    </source>
</evidence>
<proteinExistence type="predicted"/>